<accession>A0ABQ8VHA2</accession>
<proteinExistence type="predicted"/>
<feature type="compositionally biased region" description="Polar residues" evidence="1">
    <location>
        <begin position="30"/>
        <end position="43"/>
    </location>
</feature>
<feature type="compositionally biased region" description="Low complexity" evidence="1">
    <location>
        <begin position="175"/>
        <end position="191"/>
    </location>
</feature>
<dbReference type="EMBL" id="JANVFT010000033">
    <property type="protein sequence ID" value="KAJ4494324.1"/>
    <property type="molecule type" value="Genomic_DNA"/>
</dbReference>
<evidence type="ECO:0008006" key="4">
    <source>
        <dbReference type="Google" id="ProtNLM"/>
    </source>
</evidence>
<reference evidence="2" key="1">
    <citation type="submission" date="2022-08" db="EMBL/GenBank/DDBJ databases">
        <title>A Global Phylogenomic Analysis of the Shiitake Genus Lentinula.</title>
        <authorList>
            <consortium name="DOE Joint Genome Institute"/>
            <person name="Sierra-Patev S."/>
            <person name="Min B."/>
            <person name="Naranjo-Ortiz M."/>
            <person name="Looney B."/>
            <person name="Konkel Z."/>
            <person name="Slot J.C."/>
            <person name="Sakamoto Y."/>
            <person name="Steenwyk J.L."/>
            <person name="Rokas A."/>
            <person name="Carro J."/>
            <person name="Camarero S."/>
            <person name="Ferreira P."/>
            <person name="Molpeceres G."/>
            <person name="Ruiz-Duenas F.J."/>
            <person name="Serrano A."/>
            <person name="Henrissat B."/>
            <person name="Drula E."/>
            <person name="Hughes K.W."/>
            <person name="Mata J.L."/>
            <person name="Ishikawa N.K."/>
            <person name="Vargas-Isla R."/>
            <person name="Ushijima S."/>
            <person name="Smith C.A."/>
            <person name="Ahrendt S."/>
            <person name="Andreopoulos W."/>
            <person name="He G."/>
            <person name="Labutti K."/>
            <person name="Lipzen A."/>
            <person name="Ng V."/>
            <person name="Riley R."/>
            <person name="Sandor L."/>
            <person name="Barry K."/>
            <person name="Martinez A.T."/>
            <person name="Xiao Y."/>
            <person name="Gibbons J.G."/>
            <person name="Terashima K."/>
            <person name="Grigoriev I.V."/>
            <person name="Hibbett D.S."/>
        </authorList>
    </citation>
    <scope>NUCLEOTIDE SEQUENCE</scope>
    <source>
        <strain evidence="2">RHP3577 ss4</strain>
    </source>
</reference>
<feature type="compositionally biased region" description="Basic residues" evidence="1">
    <location>
        <begin position="284"/>
        <end position="294"/>
    </location>
</feature>
<evidence type="ECO:0000313" key="2">
    <source>
        <dbReference type="EMBL" id="KAJ4494324.1"/>
    </source>
</evidence>
<protein>
    <recommendedName>
        <fullName evidence="4">INO80 complex subunit B-like conserved region domain-containing protein</fullName>
    </recommendedName>
</protein>
<feature type="compositionally biased region" description="Basic and acidic residues" evidence="1">
    <location>
        <begin position="399"/>
        <end position="430"/>
    </location>
</feature>
<feature type="compositionally biased region" description="Polar residues" evidence="1">
    <location>
        <begin position="236"/>
        <end position="259"/>
    </location>
</feature>
<feature type="compositionally biased region" description="Acidic residues" evidence="1">
    <location>
        <begin position="343"/>
        <end position="356"/>
    </location>
</feature>
<feature type="compositionally biased region" description="Basic and acidic residues" evidence="1">
    <location>
        <begin position="223"/>
        <end position="235"/>
    </location>
</feature>
<feature type="region of interest" description="Disordered" evidence="1">
    <location>
        <begin position="30"/>
        <end position="461"/>
    </location>
</feature>
<keyword evidence="3" id="KW-1185">Reference proteome</keyword>
<feature type="compositionally biased region" description="Polar residues" evidence="1">
    <location>
        <begin position="67"/>
        <end position="77"/>
    </location>
</feature>
<feature type="compositionally biased region" description="Polar residues" evidence="1">
    <location>
        <begin position="369"/>
        <end position="388"/>
    </location>
</feature>
<organism evidence="2 3">
    <name type="scientific">Lentinula lateritia</name>
    <dbReference type="NCBI Taxonomy" id="40482"/>
    <lineage>
        <taxon>Eukaryota</taxon>
        <taxon>Fungi</taxon>
        <taxon>Dikarya</taxon>
        <taxon>Basidiomycota</taxon>
        <taxon>Agaricomycotina</taxon>
        <taxon>Agaricomycetes</taxon>
        <taxon>Agaricomycetidae</taxon>
        <taxon>Agaricales</taxon>
        <taxon>Marasmiineae</taxon>
        <taxon>Omphalotaceae</taxon>
        <taxon>Lentinula</taxon>
    </lineage>
</organism>
<feature type="compositionally biased region" description="Basic and acidic residues" evidence="1">
    <location>
        <begin position="451"/>
        <end position="461"/>
    </location>
</feature>
<feature type="compositionally biased region" description="Low complexity" evidence="1">
    <location>
        <begin position="121"/>
        <end position="165"/>
    </location>
</feature>
<evidence type="ECO:0000256" key="1">
    <source>
        <dbReference type="SAM" id="MobiDB-lite"/>
    </source>
</evidence>
<feature type="compositionally biased region" description="Basic residues" evidence="1">
    <location>
        <begin position="109"/>
        <end position="119"/>
    </location>
</feature>
<comment type="caution">
    <text evidence="2">The sequence shown here is derived from an EMBL/GenBank/DDBJ whole genome shotgun (WGS) entry which is preliminary data.</text>
</comment>
<sequence>MGTTQSYLSPEALVTAAVVAGAVGFGYKQVASSEPANGPTSPQTGGGGGKKGKGKKKTSTTSGTSTPITESVKTPENISILPFPAVVPGQFDDGAPDSSAGSGAEGKPKAKKGKKKKVGKVADAQAKSSAAPVTVVEESVVSPAAAAALADSNSSHVTNSSTKLSTKSKKKKKQQAPSQVQPSASFSSTSTRNVPTPSKANTAQQLQESTASLASLATDTDGEWTRVSHRADKIHTSSLAGGTSDVGQATSITTGSSSPVDTRTEDGEDEEEEVLSGSGERHPLAKRLLPKPRKTGVEDMLARSDYPSYSRVMRVQPGDKPAAGFSWGDYEDVVGGDGPNGEPDADGAEADREDDGWGVVKRGGRPKNKVSTSFEQSAPTSKTATAPETMNKRQRQNAARREAEKSAKADAERERIAALARHQRELDSARMEAQYGKSGGKKATSGGMKAVIDEKGKLVWD</sequence>
<gene>
    <name evidence="2" type="ORF">C8R41DRAFT_829727</name>
</gene>
<feature type="compositionally biased region" description="Low complexity" evidence="1">
    <location>
        <begin position="441"/>
        <end position="450"/>
    </location>
</feature>
<name>A0ABQ8VHA2_9AGAR</name>
<dbReference type="Proteomes" id="UP001150217">
    <property type="component" value="Unassembled WGS sequence"/>
</dbReference>
<feature type="compositionally biased region" description="Polar residues" evidence="1">
    <location>
        <begin position="192"/>
        <end position="218"/>
    </location>
</feature>
<evidence type="ECO:0000313" key="3">
    <source>
        <dbReference type="Proteomes" id="UP001150217"/>
    </source>
</evidence>